<gene>
    <name evidence="4" type="ORF">CL52_10720</name>
    <name evidence="5" type="ORF">SAMN05660875_10553</name>
</gene>
<dbReference type="EMBL" id="CP007511">
    <property type="protein sequence ID" value="AJE15482.1"/>
    <property type="molecule type" value="Genomic_DNA"/>
</dbReference>
<dbReference type="InterPro" id="IPR028098">
    <property type="entry name" value="Glyco_trans_4-like_N"/>
</dbReference>
<evidence type="ECO:0000313" key="6">
    <source>
        <dbReference type="Proteomes" id="UP000031271"/>
    </source>
</evidence>
<dbReference type="Pfam" id="PF13439">
    <property type="entry name" value="Glyco_transf_4"/>
    <property type="match status" value="1"/>
</dbReference>
<feature type="domain" description="Glycosyl transferase family 1" evidence="2">
    <location>
        <begin position="1063"/>
        <end position="1204"/>
    </location>
</feature>
<protein>
    <submittedName>
        <fullName evidence="4">Glycosyl transferase family 1</fullName>
    </submittedName>
    <submittedName>
        <fullName evidence="5">Glycosyltransferase involved in cell wall bisynthesis</fullName>
    </submittedName>
</protein>
<dbReference type="Gene3D" id="3.40.50.2000">
    <property type="entry name" value="Glycogen Phosphorylase B"/>
    <property type="match status" value="4"/>
</dbReference>
<dbReference type="Proteomes" id="UP000182276">
    <property type="component" value="Unassembled WGS sequence"/>
</dbReference>
<dbReference type="Proteomes" id="UP000031271">
    <property type="component" value="Chromosome"/>
</dbReference>
<accession>A0A8D4C730</accession>
<dbReference type="PANTHER" id="PTHR46401:SF2">
    <property type="entry name" value="GLYCOSYLTRANSFERASE WBBK-RELATED"/>
    <property type="match status" value="1"/>
</dbReference>
<dbReference type="RefSeq" id="WP_043220423.1">
    <property type="nucleotide sequence ID" value="NZ_CP007511.1"/>
</dbReference>
<dbReference type="PANTHER" id="PTHR46401">
    <property type="entry name" value="GLYCOSYLTRANSFERASE WBBK-RELATED"/>
    <property type="match status" value="1"/>
</dbReference>
<feature type="domain" description="Glycosyl transferase family 1" evidence="2">
    <location>
        <begin position="618"/>
        <end position="789"/>
    </location>
</feature>
<feature type="domain" description="Glycosyltransferase subfamily 4-like N-terminal" evidence="3">
    <location>
        <begin position="19"/>
        <end position="197"/>
    </location>
</feature>
<organism evidence="4 6">
    <name type="scientific">Stutzerimonas balearica DSM 6083</name>
    <dbReference type="NCBI Taxonomy" id="1123016"/>
    <lineage>
        <taxon>Bacteria</taxon>
        <taxon>Pseudomonadati</taxon>
        <taxon>Pseudomonadota</taxon>
        <taxon>Gammaproteobacteria</taxon>
        <taxon>Pseudomonadales</taxon>
        <taxon>Pseudomonadaceae</taxon>
        <taxon>Stutzerimonas</taxon>
    </lineage>
</organism>
<proteinExistence type="predicted"/>
<name>A0A8D4C730_9GAMM</name>
<evidence type="ECO:0000313" key="5">
    <source>
        <dbReference type="EMBL" id="SDM46194.1"/>
    </source>
</evidence>
<dbReference type="EMBL" id="FNHO01000005">
    <property type="protein sequence ID" value="SDM46194.1"/>
    <property type="molecule type" value="Genomic_DNA"/>
</dbReference>
<dbReference type="GeneID" id="77260376"/>
<feature type="domain" description="Glycosyl transferase family 1" evidence="2">
    <location>
        <begin position="227"/>
        <end position="382"/>
    </location>
</feature>
<dbReference type="GO" id="GO:0009103">
    <property type="term" value="P:lipopolysaccharide biosynthetic process"/>
    <property type="evidence" value="ECO:0007669"/>
    <property type="project" value="TreeGrafter"/>
</dbReference>
<reference evidence="5 7" key="2">
    <citation type="submission" date="2016-10" db="EMBL/GenBank/DDBJ databases">
        <authorList>
            <person name="Varghese N."/>
            <person name="Submissions S."/>
        </authorList>
    </citation>
    <scope>NUCLEOTIDE SEQUENCE [LARGE SCALE GENOMIC DNA]</scope>
    <source>
        <strain evidence="5 7">DSM 6083</strain>
    </source>
</reference>
<dbReference type="GO" id="GO:0016757">
    <property type="term" value="F:glycosyltransferase activity"/>
    <property type="evidence" value="ECO:0007669"/>
    <property type="project" value="InterPro"/>
</dbReference>
<sequence length="1240" mass="136553">MRIVIDLQAAQSTGSRNRGIGRYSLSLAQAMARNCGQHELLIVLSGLFPETVQPIKDAFTGLLPPENIHVWSAAAPTAEIDGQNRWRMDAAELIREAFIANLKPDVVHVASLFEGLVDDAITSIGRLPSVCPVAVTLYDLIPLINKKPYLDNPLVESWYYRKLDFLRQADLLLSISESSRQEALEHLGFPADRVHNISTDADDHFNCQPVAPQTESEVRGKYGLGWPFVMYTGGIDHRKNIEGLIRAYARLPGAVRSEHQLAIVCSAHPESRMQLEQLARSQGLEAQEVVFAGFVPEEDLISLYRLCKLFVFPSWHEGFGLPALEAMRCGAAVIAANTSSLPEVIGLDAALFDPRSDEAIASAMLRGLTDEGYRQQLIEHGKIQSGKFSWDESARRAIERMEASHISRKANSSSSAPPTARPRLAYISPLPPERSGISDYSAELLPVLSEHYDIDVIVAQDAIADDWINSNCDCHDVDWFRRNASQFDRVLYHFGNSHFHQHMFPLLESHPGVVVLHDFFLSGVIHQMDALGITPGSWRRELYHSHGYPALADLYLSEDVSNSIWKYPANLSVLQGANGLIVHSANSLRLAQQWYGGQSADRFSVIPLLRAPRPPISREQARAALGIDEKTFVVCSFGLLGLPKLNHRLIEAWNSSALAGAPDTVLVFVGESPGGQYEQVVNDLIQAGGAKRQIKITGWADTELFKHYLAAADVGVQLRALSRGETSAAVMDCMNYGLATIINANGSMADIADEAVWKLEDEFSNADLVTALETLWRDADARRTLAGNAMQVIADEHAPDKCAAQYRTAIEGFYQQAAHGVNALTRAIACSWPQQEESHLLRLANSMARSFQPSVAPRQVLVDVSVLVQTDAKSGIQRVVRAILREWLSSSLEGVRIEPVYAAADGYRYAREFTLRFLGCPEAGFGDEPIDFAKGDVFIGLGLNPHGAVACRNFYQELRMYGVAVHFVVYDLLPVLMPEAFEPGTQDVHANWLKAISEADGAVCISRSVADELKQWVETQVPEAARRLRIRWFHLGADLLSASSRQEVTDVGSEAVLQAIGRAPSFLMVGTIEPRKGHAQVLGAFEELWRAGQNVNLVIIGKQGWQVDNLIQRIHVHPESGKRLFWLADASDSLLEDFYSRSTCLIAASKGEGFGLPLIEAAHHGLPIIARDLPVFREVAGDNAFYFSGVEASSLVSSLIKWLDFYGKSEHPQSVGLKHLSWSESATELLGVLLGSNSAK</sequence>
<evidence type="ECO:0000259" key="2">
    <source>
        <dbReference type="Pfam" id="PF00534"/>
    </source>
</evidence>
<dbReference type="InterPro" id="IPR001296">
    <property type="entry name" value="Glyco_trans_1"/>
</dbReference>
<dbReference type="KEGG" id="pbm:CL52_10720"/>
<dbReference type="AlphaFoldDB" id="A0A8D4C730"/>
<dbReference type="Pfam" id="PF00534">
    <property type="entry name" value="Glycos_transf_1"/>
    <property type="match status" value="3"/>
</dbReference>
<evidence type="ECO:0000259" key="3">
    <source>
        <dbReference type="Pfam" id="PF13439"/>
    </source>
</evidence>
<reference evidence="6" key="1">
    <citation type="submission" date="2014-03" db="EMBL/GenBank/DDBJ databases">
        <title>Complete genome of Pseudomonas balearica DSM 6083T, a sewage water isolate from an enrichment with 2-methylnaphthalene.</title>
        <authorList>
            <person name="Salva-Serra F."/>
            <person name="Jaen-Luchoro D."/>
            <person name="Busquets A."/>
            <person name="Pena A."/>
            <person name="Gomila M."/>
            <person name="Bosch R."/>
            <person name="Nogales B."/>
            <person name="Garcia-Valdes E."/>
            <person name="Lalucat J."/>
            <person name="Bennasar A."/>
        </authorList>
    </citation>
    <scope>NUCLEOTIDE SEQUENCE [LARGE SCALE GENOMIC DNA]</scope>
    <source>
        <strain evidence="6">DSM 6083</strain>
    </source>
</reference>
<keyword evidence="7" id="KW-1185">Reference proteome</keyword>
<keyword evidence="1 4" id="KW-0808">Transferase</keyword>
<dbReference type="SUPFAM" id="SSF53756">
    <property type="entry name" value="UDP-Glycosyltransferase/glycogen phosphorylase"/>
    <property type="match status" value="3"/>
</dbReference>
<evidence type="ECO:0000313" key="7">
    <source>
        <dbReference type="Proteomes" id="UP000182276"/>
    </source>
</evidence>
<dbReference type="CDD" id="cd03809">
    <property type="entry name" value="GT4_MtfB-like"/>
    <property type="match status" value="2"/>
</dbReference>
<dbReference type="CDD" id="cd03801">
    <property type="entry name" value="GT4_PimA-like"/>
    <property type="match status" value="1"/>
</dbReference>
<reference evidence="4 6" key="3">
    <citation type="journal article" name="Genome Announc.">
        <title>Complete Genome Sequence of Pseudomonas balearica DSM 6083T.</title>
        <authorList>
            <person name="Bennasar-Figueras A."/>
            <person name="Salva-Serra F."/>
            <person name="Jaen-Luchoro D."/>
            <person name="Segui C."/>
            <person name="Aliaga F."/>
            <person name="Busquets A."/>
            <person name="Gomila M."/>
            <person name="Moore E.R."/>
            <person name="Lalucat J."/>
        </authorList>
    </citation>
    <scope>NUCLEOTIDE SEQUENCE [LARGE SCALE GENOMIC DNA]</scope>
    <source>
        <strain evidence="6">DSM 6083</strain>
        <strain evidence="4">DSM6083</strain>
    </source>
</reference>
<evidence type="ECO:0000256" key="1">
    <source>
        <dbReference type="ARBA" id="ARBA00022679"/>
    </source>
</evidence>
<evidence type="ECO:0000313" key="4">
    <source>
        <dbReference type="EMBL" id="AJE15482.1"/>
    </source>
</evidence>